<dbReference type="Gene3D" id="2.60.40.10">
    <property type="entry name" value="Immunoglobulins"/>
    <property type="match status" value="1"/>
</dbReference>
<dbReference type="SUPFAM" id="SSF81296">
    <property type="entry name" value="E set domains"/>
    <property type="match status" value="1"/>
</dbReference>
<dbReference type="AlphaFoldDB" id="Q028J3"/>
<dbReference type="KEGG" id="sus:Acid_1568"/>
<dbReference type="InterPro" id="IPR013783">
    <property type="entry name" value="Ig-like_fold"/>
</dbReference>
<dbReference type="HOGENOM" id="CLU_800828_0_0_0"/>
<dbReference type="InterPro" id="IPR051262">
    <property type="entry name" value="SMP-30/CGR1_Lactonase"/>
</dbReference>
<dbReference type="STRING" id="234267.Acid_1568"/>
<proteinExistence type="predicted"/>
<dbReference type="PANTHER" id="PTHR47572:SF4">
    <property type="entry name" value="LACTONASE DRP35"/>
    <property type="match status" value="1"/>
</dbReference>
<protein>
    <recommendedName>
        <fullName evidence="1">IPT/TIG domain-containing protein</fullName>
    </recommendedName>
</protein>
<name>Q028J3_SOLUE</name>
<feature type="domain" description="IPT/TIG" evidence="1">
    <location>
        <begin position="11"/>
        <end position="69"/>
    </location>
</feature>
<dbReference type="InterPro" id="IPR011042">
    <property type="entry name" value="6-blade_b-propeller_TolB-like"/>
</dbReference>
<organism evidence="2">
    <name type="scientific">Solibacter usitatus (strain Ellin6076)</name>
    <dbReference type="NCBI Taxonomy" id="234267"/>
    <lineage>
        <taxon>Bacteria</taxon>
        <taxon>Pseudomonadati</taxon>
        <taxon>Acidobacteriota</taxon>
        <taxon>Terriglobia</taxon>
        <taxon>Bryobacterales</taxon>
        <taxon>Solibacteraceae</taxon>
        <taxon>Candidatus Solibacter</taxon>
    </lineage>
</organism>
<dbReference type="PANTHER" id="PTHR47572">
    <property type="entry name" value="LIPOPROTEIN-RELATED"/>
    <property type="match status" value="1"/>
</dbReference>
<dbReference type="Gene3D" id="2.120.10.30">
    <property type="entry name" value="TolB, C-terminal domain"/>
    <property type="match status" value="1"/>
</dbReference>
<sequence length="342" mass="36760">MSLRKSADSRPSISQVTPTAAIAGGELQIRGKGFARVDRPRVTIGEIGAPVIIGSDSFVIARVPEGATAGELVIESGEQASESWACDIGVMLADNIHPVSNPAVDSFGNIYSTFSGSRGQKVPVAVYKIDLNFTMKPFINELMNATAMAFDSQGMLYISSRYDGFIYQVTPNGNMSVFVEGMGVATGIAFDSDQNLYVGDRSGTIFKISPSRQIFVFATLEPSISAYHLTFGPDGYLYVTGPTTSSFDAVYRISHEGEVETFYRGLGRPQGMAFDEEGRLYVAASISGRKGIVRIYPDKRADLFLSGPGIVGVAFTPSRAMVVTTTNAIYRADIGIKGRPLF</sequence>
<dbReference type="OrthoDB" id="108454at2"/>
<dbReference type="InterPro" id="IPR002909">
    <property type="entry name" value="IPT_dom"/>
</dbReference>
<gene>
    <name evidence="2" type="ordered locus">Acid_1568</name>
</gene>
<dbReference type="InParanoid" id="Q028J3"/>
<evidence type="ECO:0000313" key="2">
    <source>
        <dbReference type="EMBL" id="ABJ82559.1"/>
    </source>
</evidence>
<dbReference type="InterPro" id="IPR014756">
    <property type="entry name" value="Ig_E-set"/>
</dbReference>
<evidence type="ECO:0000259" key="1">
    <source>
        <dbReference type="Pfam" id="PF01833"/>
    </source>
</evidence>
<dbReference type="SUPFAM" id="SSF63829">
    <property type="entry name" value="Calcium-dependent phosphotriesterase"/>
    <property type="match status" value="1"/>
</dbReference>
<accession>Q028J3</accession>
<dbReference type="Pfam" id="PF01833">
    <property type="entry name" value="TIG"/>
    <property type="match status" value="1"/>
</dbReference>
<reference evidence="2" key="1">
    <citation type="submission" date="2006-10" db="EMBL/GenBank/DDBJ databases">
        <title>Complete sequence of Solibacter usitatus Ellin6076.</title>
        <authorList>
            <consortium name="US DOE Joint Genome Institute"/>
            <person name="Copeland A."/>
            <person name="Lucas S."/>
            <person name="Lapidus A."/>
            <person name="Barry K."/>
            <person name="Detter J.C."/>
            <person name="Glavina del Rio T."/>
            <person name="Hammon N."/>
            <person name="Israni S."/>
            <person name="Dalin E."/>
            <person name="Tice H."/>
            <person name="Pitluck S."/>
            <person name="Thompson L.S."/>
            <person name="Brettin T."/>
            <person name="Bruce D."/>
            <person name="Han C."/>
            <person name="Tapia R."/>
            <person name="Gilna P."/>
            <person name="Schmutz J."/>
            <person name="Larimer F."/>
            <person name="Land M."/>
            <person name="Hauser L."/>
            <person name="Kyrpides N."/>
            <person name="Mikhailova N."/>
            <person name="Janssen P.H."/>
            <person name="Kuske C.R."/>
            <person name="Richardson P."/>
        </authorList>
    </citation>
    <scope>NUCLEOTIDE SEQUENCE</scope>
    <source>
        <strain evidence="2">Ellin6076</strain>
    </source>
</reference>
<dbReference type="EMBL" id="CP000473">
    <property type="protein sequence ID" value="ABJ82559.1"/>
    <property type="molecule type" value="Genomic_DNA"/>
</dbReference>
<dbReference type="eggNOG" id="COG3391">
    <property type="taxonomic scope" value="Bacteria"/>
</dbReference>